<comment type="similarity">
    <text evidence="2 3">Belongs to the LOG family.</text>
</comment>
<proteinExistence type="inferred from homology"/>
<dbReference type="STRING" id="665467.SAMN02982931_03283"/>
<dbReference type="Gene3D" id="3.40.50.450">
    <property type="match status" value="1"/>
</dbReference>
<gene>
    <name evidence="4" type="ORF">SAMN02982931_03283</name>
</gene>
<evidence type="ECO:0000256" key="3">
    <source>
        <dbReference type="RuleBase" id="RU363015"/>
    </source>
</evidence>
<dbReference type="Proteomes" id="UP000199071">
    <property type="component" value="Unassembled WGS sequence"/>
</dbReference>
<dbReference type="GO" id="GO:0009691">
    <property type="term" value="P:cytokinin biosynthetic process"/>
    <property type="evidence" value="ECO:0007669"/>
    <property type="project" value="UniProtKB-UniRule"/>
</dbReference>
<dbReference type="PANTHER" id="PTHR31223:SF70">
    <property type="entry name" value="LOG FAMILY PROTEIN YJL055W"/>
    <property type="match status" value="1"/>
</dbReference>
<organism evidence="4 5">
    <name type="scientific">Bauldia litoralis</name>
    <dbReference type="NCBI Taxonomy" id="665467"/>
    <lineage>
        <taxon>Bacteria</taxon>
        <taxon>Pseudomonadati</taxon>
        <taxon>Pseudomonadota</taxon>
        <taxon>Alphaproteobacteria</taxon>
        <taxon>Hyphomicrobiales</taxon>
        <taxon>Kaistiaceae</taxon>
        <taxon>Bauldia</taxon>
    </lineage>
</organism>
<evidence type="ECO:0000313" key="4">
    <source>
        <dbReference type="EMBL" id="SDB43593.1"/>
    </source>
</evidence>
<dbReference type="SUPFAM" id="SSF102405">
    <property type="entry name" value="MCP/YpsA-like"/>
    <property type="match status" value="1"/>
</dbReference>
<dbReference type="AlphaFoldDB" id="A0A1G6DEL1"/>
<keyword evidence="5" id="KW-1185">Reference proteome</keyword>
<dbReference type="RefSeq" id="WP_090877903.1">
    <property type="nucleotide sequence ID" value="NZ_FMXQ01000007.1"/>
</dbReference>
<dbReference type="GO" id="GO:0008714">
    <property type="term" value="F:AMP nucleosidase activity"/>
    <property type="evidence" value="ECO:0007669"/>
    <property type="project" value="UniProtKB-EC"/>
</dbReference>
<dbReference type="InterPro" id="IPR005269">
    <property type="entry name" value="LOG"/>
</dbReference>
<protein>
    <recommendedName>
        <fullName evidence="3">Cytokinin riboside 5'-monophosphate phosphoribohydrolase</fullName>
        <ecNumber evidence="3">3.2.2.n1</ecNumber>
    </recommendedName>
</protein>
<keyword evidence="3" id="KW-0378">Hydrolase</keyword>
<dbReference type="EC" id="3.2.2.n1" evidence="3"/>
<dbReference type="NCBIfam" id="TIGR00730">
    <property type="entry name" value="Rossman fold protein, TIGR00730 family"/>
    <property type="match status" value="1"/>
</dbReference>
<evidence type="ECO:0000256" key="2">
    <source>
        <dbReference type="ARBA" id="ARBA00006763"/>
    </source>
</evidence>
<name>A0A1G6DEL1_9HYPH</name>
<keyword evidence="3" id="KW-0203">Cytokinin biosynthesis</keyword>
<dbReference type="EMBL" id="FMXQ01000007">
    <property type="protein sequence ID" value="SDB43593.1"/>
    <property type="molecule type" value="Genomic_DNA"/>
</dbReference>
<sequence>MAELRNVCVYCGSNNGTSADYAEAATTLGRDIAEAGIRLIYGGGSIGLMGIVARTVLENGGQVTGIIPQFLKDREVMLGEASELVVTDDMHERKRIMFERADAFVALPGGIGTLEEVVEMMTWAQLDQHEKPILIANINGFWDPLVAQFKRMADDGYLRKDFLGEHVALPVRFCDTVDAVIPTLKEAVADLPQPALEESAGLM</sequence>
<comment type="catalytic activity">
    <reaction evidence="1">
        <text>AMP + H2O = D-ribose 5-phosphate + adenine</text>
        <dbReference type="Rhea" id="RHEA:20129"/>
        <dbReference type="ChEBI" id="CHEBI:15377"/>
        <dbReference type="ChEBI" id="CHEBI:16708"/>
        <dbReference type="ChEBI" id="CHEBI:78346"/>
        <dbReference type="ChEBI" id="CHEBI:456215"/>
        <dbReference type="EC" id="3.2.2.4"/>
    </reaction>
</comment>
<dbReference type="Pfam" id="PF03641">
    <property type="entry name" value="Lysine_decarbox"/>
    <property type="match status" value="1"/>
</dbReference>
<evidence type="ECO:0000313" key="5">
    <source>
        <dbReference type="Proteomes" id="UP000199071"/>
    </source>
</evidence>
<dbReference type="PANTHER" id="PTHR31223">
    <property type="entry name" value="LOG FAMILY PROTEIN YJL055W"/>
    <property type="match status" value="1"/>
</dbReference>
<evidence type="ECO:0000256" key="1">
    <source>
        <dbReference type="ARBA" id="ARBA00000274"/>
    </source>
</evidence>
<dbReference type="InterPro" id="IPR031100">
    <property type="entry name" value="LOG_fam"/>
</dbReference>
<accession>A0A1G6DEL1</accession>
<dbReference type="GO" id="GO:0005829">
    <property type="term" value="C:cytosol"/>
    <property type="evidence" value="ECO:0007669"/>
    <property type="project" value="TreeGrafter"/>
</dbReference>
<reference evidence="4 5" key="1">
    <citation type="submission" date="2016-10" db="EMBL/GenBank/DDBJ databases">
        <authorList>
            <person name="de Groot N.N."/>
        </authorList>
    </citation>
    <scope>NUCLEOTIDE SEQUENCE [LARGE SCALE GENOMIC DNA]</scope>
    <source>
        <strain evidence="4 5">ATCC 35022</strain>
    </source>
</reference>
<dbReference type="OrthoDB" id="9801098at2"/>